<reference evidence="4 5" key="1">
    <citation type="submission" date="2018-04" db="EMBL/GenBank/DDBJ databases">
        <title>The genome sequence of Caulobacter sp. 736.</title>
        <authorList>
            <person name="Gao J."/>
            <person name="Sun J."/>
        </authorList>
    </citation>
    <scope>NUCLEOTIDE SEQUENCE [LARGE SCALE GENOMIC DNA]</scope>
    <source>
        <strain evidence="4 5">736</strain>
    </source>
</reference>
<feature type="DNA-binding region" description="H-T-H motif" evidence="2">
    <location>
        <begin position="32"/>
        <end position="51"/>
    </location>
</feature>
<name>A0A2T9JGJ5_9CAUL</name>
<proteinExistence type="predicted"/>
<dbReference type="EMBL" id="QDKP01000034">
    <property type="protein sequence ID" value="PVM82807.1"/>
    <property type="molecule type" value="Genomic_DNA"/>
</dbReference>
<evidence type="ECO:0000313" key="4">
    <source>
        <dbReference type="EMBL" id="PVM82807.1"/>
    </source>
</evidence>
<sequence length="200" mass="22122">MGVRDEQKQATRERVLEAARDLFNETGYEETTIRAIAERAGVSVGSVFTTFASKAEVLSHVMERRLGDLYAEFDRVLPFLRGSTADRLCSIFAIHYEFETRRVRLFLAHIAASYSPSNDPGVTPYGRNERLSDMLEQVLHDGVARGDVRGDLDLGLTVEVLKACYASNYRMAAARGAGAQEMSAAMDKQVALIAAGWTPR</sequence>
<dbReference type="GO" id="GO:0000976">
    <property type="term" value="F:transcription cis-regulatory region binding"/>
    <property type="evidence" value="ECO:0007669"/>
    <property type="project" value="TreeGrafter"/>
</dbReference>
<keyword evidence="5" id="KW-1185">Reference proteome</keyword>
<accession>A0A2T9JGJ5</accession>
<evidence type="ECO:0000259" key="3">
    <source>
        <dbReference type="PROSITE" id="PS50977"/>
    </source>
</evidence>
<dbReference type="SUPFAM" id="SSF46689">
    <property type="entry name" value="Homeodomain-like"/>
    <property type="match status" value="1"/>
</dbReference>
<dbReference type="InterPro" id="IPR001647">
    <property type="entry name" value="HTH_TetR"/>
</dbReference>
<dbReference type="Pfam" id="PF00440">
    <property type="entry name" value="TetR_N"/>
    <property type="match status" value="1"/>
</dbReference>
<gene>
    <name evidence="4" type="ORF">DDF65_10765</name>
</gene>
<dbReference type="InterPro" id="IPR009057">
    <property type="entry name" value="Homeodomain-like_sf"/>
</dbReference>
<dbReference type="Proteomes" id="UP000244913">
    <property type="component" value="Unassembled WGS sequence"/>
</dbReference>
<organism evidence="4 5">
    <name type="scientific">Caulobacter radicis</name>
    <dbReference type="NCBI Taxonomy" id="2172650"/>
    <lineage>
        <taxon>Bacteria</taxon>
        <taxon>Pseudomonadati</taxon>
        <taxon>Pseudomonadota</taxon>
        <taxon>Alphaproteobacteria</taxon>
        <taxon>Caulobacterales</taxon>
        <taxon>Caulobacteraceae</taxon>
        <taxon>Caulobacter</taxon>
    </lineage>
</organism>
<dbReference type="AlphaFoldDB" id="A0A2T9JGJ5"/>
<evidence type="ECO:0000256" key="2">
    <source>
        <dbReference type="PROSITE-ProRule" id="PRU00335"/>
    </source>
</evidence>
<dbReference type="GO" id="GO:0003700">
    <property type="term" value="F:DNA-binding transcription factor activity"/>
    <property type="evidence" value="ECO:0007669"/>
    <property type="project" value="TreeGrafter"/>
</dbReference>
<dbReference type="RefSeq" id="WP_116567092.1">
    <property type="nucleotide sequence ID" value="NZ_QDKP01000034.1"/>
</dbReference>
<dbReference type="PROSITE" id="PS50977">
    <property type="entry name" value="HTH_TETR_2"/>
    <property type="match status" value="1"/>
</dbReference>
<keyword evidence="1 2" id="KW-0238">DNA-binding</keyword>
<dbReference type="PRINTS" id="PR00455">
    <property type="entry name" value="HTHTETR"/>
</dbReference>
<dbReference type="PANTHER" id="PTHR30055">
    <property type="entry name" value="HTH-TYPE TRANSCRIPTIONAL REGULATOR RUTR"/>
    <property type="match status" value="1"/>
</dbReference>
<evidence type="ECO:0000256" key="1">
    <source>
        <dbReference type="ARBA" id="ARBA00023125"/>
    </source>
</evidence>
<dbReference type="InterPro" id="IPR050109">
    <property type="entry name" value="HTH-type_TetR-like_transc_reg"/>
</dbReference>
<dbReference type="Gene3D" id="1.10.357.10">
    <property type="entry name" value="Tetracycline Repressor, domain 2"/>
    <property type="match status" value="1"/>
</dbReference>
<feature type="domain" description="HTH tetR-type" evidence="3">
    <location>
        <begin position="9"/>
        <end position="69"/>
    </location>
</feature>
<evidence type="ECO:0000313" key="5">
    <source>
        <dbReference type="Proteomes" id="UP000244913"/>
    </source>
</evidence>
<dbReference type="PANTHER" id="PTHR30055:SF226">
    <property type="entry name" value="HTH-TYPE TRANSCRIPTIONAL REGULATOR PKSA"/>
    <property type="match status" value="1"/>
</dbReference>
<dbReference type="SUPFAM" id="SSF48498">
    <property type="entry name" value="Tetracyclin repressor-like, C-terminal domain"/>
    <property type="match status" value="1"/>
</dbReference>
<dbReference type="InterPro" id="IPR036271">
    <property type="entry name" value="Tet_transcr_reg_TetR-rel_C_sf"/>
</dbReference>
<protein>
    <submittedName>
        <fullName evidence="4">TetR family transcriptional regulator</fullName>
    </submittedName>
</protein>
<comment type="caution">
    <text evidence="4">The sequence shown here is derived from an EMBL/GenBank/DDBJ whole genome shotgun (WGS) entry which is preliminary data.</text>
</comment>